<proteinExistence type="inferred from homology"/>
<evidence type="ECO:0000313" key="6">
    <source>
        <dbReference type="Proteomes" id="UP001172101"/>
    </source>
</evidence>
<keyword evidence="2" id="KW-0808">Transferase</keyword>
<keyword evidence="3" id="KW-0949">S-adenosyl-L-methionine</keyword>
<dbReference type="InterPro" id="IPR029063">
    <property type="entry name" value="SAM-dependent_MTases_sf"/>
</dbReference>
<dbReference type="PROSITE" id="PS51682">
    <property type="entry name" value="SAM_OMT_I"/>
    <property type="match status" value="1"/>
</dbReference>
<keyword evidence="6" id="KW-1185">Reference proteome</keyword>
<dbReference type="PANTHER" id="PTHR10509">
    <property type="entry name" value="O-METHYLTRANSFERASE-RELATED"/>
    <property type="match status" value="1"/>
</dbReference>
<dbReference type="GO" id="GO:0008171">
    <property type="term" value="F:O-methyltransferase activity"/>
    <property type="evidence" value="ECO:0007669"/>
    <property type="project" value="InterPro"/>
</dbReference>
<evidence type="ECO:0000256" key="1">
    <source>
        <dbReference type="ARBA" id="ARBA00022603"/>
    </source>
</evidence>
<dbReference type="GO" id="GO:0032259">
    <property type="term" value="P:methylation"/>
    <property type="evidence" value="ECO:0007669"/>
    <property type="project" value="UniProtKB-KW"/>
</dbReference>
<dbReference type="RefSeq" id="XP_060301618.1">
    <property type="nucleotide sequence ID" value="XM_060439573.1"/>
</dbReference>
<evidence type="ECO:0000256" key="3">
    <source>
        <dbReference type="ARBA" id="ARBA00022691"/>
    </source>
</evidence>
<accession>A0AA40EAW8</accession>
<gene>
    <name evidence="5" type="ORF">B0T26DRAFT_673241</name>
</gene>
<dbReference type="CDD" id="cd02440">
    <property type="entry name" value="AdoMet_MTases"/>
    <property type="match status" value="1"/>
</dbReference>
<name>A0AA40EAW8_9PEZI</name>
<sequence length="246" mass="26899">MNLANGFTPYPVSTIGYDTKNPRWEVVDNYTMSHSHPASRPNASTLQDTLAASETAKLPEISVSPAQAKFMALMLRMLNVTHALEVGTLGGYSAIWLASENPQLHVTTVECDARFVEVARKNIEHAGLSERIEVINATGLDALALLKEEVLRGDRPRFGFVFIDADKPNSWNYFNMAADMCQSKAAICVDNVVRDGRVADADDQHPHILGGRLVIENAGKDPRVDTAVVQTVGCKGYDGFLWAVVN</sequence>
<comment type="similarity">
    <text evidence="4">Belongs to the class I-like SAM-binding methyltransferase superfamily. Cation-dependent O-methyltransferase family.</text>
</comment>
<dbReference type="AlphaFoldDB" id="A0AA40EAW8"/>
<evidence type="ECO:0000256" key="4">
    <source>
        <dbReference type="ARBA" id="ARBA00023453"/>
    </source>
</evidence>
<dbReference type="GeneID" id="85322843"/>
<dbReference type="InterPro" id="IPR002935">
    <property type="entry name" value="SAM_O-MeTrfase"/>
</dbReference>
<dbReference type="PANTHER" id="PTHR10509:SF14">
    <property type="entry name" value="CAFFEOYL-COA O-METHYLTRANSFERASE 3-RELATED"/>
    <property type="match status" value="1"/>
</dbReference>
<dbReference type="EMBL" id="JAUIRO010000002">
    <property type="protein sequence ID" value="KAK0728763.1"/>
    <property type="molecule type" value="Genomic_DNA"/>
</dbReference>
<dbReference type="GO" id="GO:0008757">
    <property type="term" value="F:S-adenosylmethionine-dependent methyltransferase activity"/>
    <property type="evidence" value="ECO:0007669"/>
    <property type="project" value="TreeGrafter"/>
</dbReference>
<dbReference type="InterPro" id="IPR050362">
    <property type="entry name" value="Cation-dep_OMT"/>
</dbReference>
<dbReference type="SUPFAM" id="SSF53335">
    <property type="entry name" value="S-adenosyl-L-methionine-dependent methyltransferases"/>
    <property type="match status" value="1"/>
</dbReference>
<dbReference type="Proteomes" id="UP001172101">
    <property type="component" value="Unassembled WGS sequence"/>
</dbReference>
<keyword evidence="1 5" id="KW-0489">Methyltransferase</keyword>
<evidence type="ECO:0000313" key="5">
    <source>
        <dbReference type="EMBL" id="KAK0728763.1"/>
    </source>
</evidence>
<evidence type="ECO:0000256" key="2">
    <source>
        <dbReference type="ARBA" id="ARBA00022679"/>
    </source>
</evidence>
<dbReference type="Pfam" id="PF01596">
    <property type="entry name" value="Methyltransf_3"/>
    <property type="match status" value="1"/>
</dbReference>
<reference evidence="5" key="1">
    <citation type="submission" date="2023-06" db="EMBL/GenBank/DDBJ databases">
        <title>Genome-scale phylogeny and comparative genomics of the fungal order Sordariales.</title>
        <authorList>
            <consortium name="Lawrence Berkeley National Laboratory"/>
            <person name="Hensen N."/>
            <person name="Bonometti L."/>
            <person name="Westerberg I."/>
            <person name="Brannstrom I.O."/>
            <person name="Guillou S."/>
            <person name="Cros-Aarteil S."/>
            <person name="Calhoun S."/>
            <person name="Haridas S."/>
            <person name="Kuo A."/>
            <person name="Mondo S."/>
            <person name="Pangilinan J."/>
            <person name="Riley R."/>
            <person name="LaButti K."/>
            <person name="Andreopoulos B."/>
            <person name="Lipzen A."/>
            <person name="Chen C."/>
            <person name="Yanf M."/>
            <person name="Daum C."/>
            <person name="Ng V."/>
            <person name="Clum A."/>
            <person name="Steindorff A."/>
            <person name="Ohm R."/>
            <person name="Martin F."/>
            <person name="Silar P."/>
            <person name="Natvig D."/>
            <person name="Lalanne C."/>
            <person name="Gautier V."/>
            <person name="Ament-velasquez S.L."/>
            <person name="Kruys A."/>
            <person name="Hutchinson M.I."/>
            <person name="Powell A.J."/>
            <person name="Barry K."/>
            <person name="Miller A.N."/>
            <person name="Grigoriev I.V."/>
            <person name="Debuchy R."/>
            <person name="Gladieux P."/>
            <person name="Thoren M.H."/>
            <person name="Johannesson H."/>
        </authorList>
    </citation>
    <scope>NUCLEOTIDE SEQUENCE</scope>
    <source>
        <strain evidence="5">SMH2392-1A</strain>
    </source>
</reference>
<comment type="caution">
    <text evidence="5">The sequence shown here is derived from an EMBL/GenBank/DDBJ whole genome shotgun (WGS) entry which is preliminary data.</text>
</comment>
<organism evidence="5 6">
    <name type="scientific">Lasiosphaeria miniovina</name>
    <dbReference type="NCBI Taxonomy" id="1954250"/>
    <lineage>
        <taxon>Eukaryota</taxon>
        <taxon>Fungi</taxon>
        <taxon>Dikarya</taxon>
        <taxon>Ascomycota</taxon>
        <taxon>Pezizomycotina</taxon>
        <taxon>Sordariomycetes</taxon>
        <taxon>Sordariomycetidae</taxon>
        <taxon>Sordariales</taxon>
        <taxon>Lasiosphaeriaceae</taxon>
        <taxon>Lasiosphaeria</taxon>
    </lineage>
</organism>
<protein>
    <submittedName>
        <fullName evidence="5">S-adenosyl-L-methionine-dependent methyltransferase</fullName>
    </submittedName>
</protein>
<dbReference type="Gene3D" id="3.40.50.150">
    <property type="entry name" value="Vaccinia Virus protein VP39"/>
    <property type="match status" value="1"/>
</dbReference>